<evidence type="ECO:0000313" key="1">
    <source>
        <dbReference type="EMBL" id="KAI3761751.1"/>
    </source>
</evidence>
<reference evidence="2" key="1">
    <citation type="journal article" date="2022" name="Mol. Ecol. Resour.">
        <title>The genomes of chicory, endive, great burdock and yacon provide insights into Asteraceae palaeo-polyploidization history and plant inulin production.</title>
        <authorList>
            <person name="Fan W."/>
            <person name="Wang S."/>
            <person name="Wang H."/>
            <person name="Wang A."/>
            <person name="Jiang F."/>
            <person name="Liu H."/>
            <person name="Zhao H."/>
            <person name="Xu D."/>
            <person name="Zhang Y."/>
        </authorList>
    </citation>
    <scope>NUCLEOTIDE SEQUENCE [LARGE SCALE GENOMIC DNA]</scope>
    <source>
        <strain evidence="2">cv. Yunnan</strain>
    </source>
</reference>
<comment type="caution">
    <text evidence="1">The sequence shown here is derived from an EMBL/GenBank/DDBJ whole genome shotgun (WGS) entry which is preliminary data.</text>
</comment>
<name>A0ACB9EST5_9ASTR</name>
<reference evidence="1 2" key="2">
    <citation type="journal article" date="2022" name="Mol. Ecol. Resour.">
        <title>The genomes of chicory, endive, great burdock and yacon provide insights into Asteraceae paleo-polyploidization history and plant inulin production.</title>
        <authorList>
            <person name="Fan W."/>
            <person name="Wang S."/>
            <person name="Wang H."/>
            <person name="Wang A."/>
            <person name="Jiang F."/>
            <person name="Liu H."/>
            <person name="Zhao H."/>
            <person name="Xu D."/>
            <person name="Zhang Y."/>
        </authorList>
    </citation>
    <scope>NUCLEOTIDE SEQUENCE [LARGE SCALE GENOMIC DNA]</scope>
    <source>
        <strain evidence="2">cv. Yunnan</strain>
        <tissue evidence="1">Leaves</tissue>
    </source>
</reference>
<keyword evidence="2" id="KW-1185">Reference proteome</keyword>
<accession>A0ACB9EST5</accession>
<organism evidence="1 2">
    <name type="scientific">Smallanthus sonchifolius</name>
    <dbReference type="NCBI Taxonomy" id="185202"/>
    <lineage>
        <taxon>Eukaryota</taxon>
        <taxon>Viridiplantae</taxon>
        <taxon>Streptophyta</taxon>
        <taxon>Embryophyta</taxon>
        <taxon>Tracheophyta</taxon>
        <taxon>Spermatophyta</taxon>
        <taxon>Magnoliopsida</taxon>
        <taxon>eudicotyledons</taxon>
        <taxon>Gunneridae</taxon>
        <taxon>Pentapetalae</taxon>
        <taxon>asterids</taxon>
        <taxon>campanulids</taxon>
        <taxon>Asterales</taxon>
        <taxon>Asteraceae</taxon>
        <taxon>Asteroideae</taxon>
        <taxon>Heliantheae alliance</taxon>
        <taxon>Millerieae</taxon>
        <taxon>Smallanthus</taxon>
    </lineage>
</organism>
<sequence length="79" mass="8608">MMPEMVAVGMKETIAVYSLKVFGRSPMFWTHPGTPKKATTKGFAIGSVALASFLLFSVYMDEIASFAHTLFTQVGKSLT</sequence>
<dbReference type="EMBL" id="CM042034">
    <property type="protein sequence ID" value="KAI3761751.1"/>
    <property type="molecule type" value="Genomic_DNA"/>
</dbReference>
<gene>
    <name evidence="1" type="ORF">L1987_52173</name>
</gene>
<dbReference type="Proteomes" id="UP001056120">
    <property type="component" value="Linkage Group LG17"/>
</dbReference>
<proteinExistence type="predicted"/>
<protein>
    <submittedName>
        <fullName evidence="1">Uncharacterized protein</fullName>
    </submittedName>
</protein>
<evidence type="ECO:0000313" key="2">
    <source>
        <dbReference type="Proteomes" id="UP001056120"/>
    </source>
</evidence>